<sequence length="2550" mass="263783">MSVIGTVSHLIGRAVAIKADGSERVLLLGDEVYADEMIRVAPDASIEIAMENGEPVRLDGGQNWLASSETYTESEDFDLSEATADVESIQAAILAGADPTEVAEETAAGGDAPAAGGQGNEGSSTVNIERTAEEVDPTAGYSTIGFGEGDEERPQYEGDLIEPVVAEVSISGPASVVEGETATYTVSIDRTPSSDVVVSVVTGNITTENGDLVPVTTDVTILAGTTSATFEVQTLDDFLADNGELYSVSITNVAGGSFDRLEIGTNSTTTLILDQTGSDNPPGPEDTVYVRLTGNDSVDEATGATLDHSVSLVDAAGNPVTLAAGESITVNLVYTADTTEGADFSTKTTQVTISGPANTADITNTVVDDYLAEGIEGYTLSVGTIVDNANTFENVVEHPTDNSVTGQISDQTGPDTPPGPEDTVYVRLTGNDSVDEATGATLDHSVSLVDAAGNPVTLAAGESITVNLVYTADTTEGADFSTKTTQVTISGPANTADITNTVVDDYLAEGIEGYTLSVGTIVDNANTFENVVEHPTDNSVTGQISDQTGPDTPPGSEDTVYVRLTGNDSVDEATGATLDHSVSLVDAAGNPVTLAAGESITVNLVYTADTTEGADFSTKTTQVTISGPANTADITNTVVDDYLAEGIEGYTLSVGTIVDNANTFENVVEHPTDNSVTGQISDQTGPDTPPGPEDTVYVRLTGNDSVDEATGATLDHSVSLVDAAGNPVTLAAGESITVNLVYTADTTEGADFSTKTTQVTISGPANTADITNTVVDDYLAEGIEGYTLSVGTIVDNANTFENVVEHPTDNSVTGQISDQTGPDTPPGPEDIVYAVISGDSSVGEGEQAAYTVSLLDQHGNPVTVTSATDVVVRFTNVSTEDADTEYSHNQDITVTIPANGSSVGLTADTVNDLLVEVSESYTMTIQNVVTSEFEAVDVDGFTDTSGTNYSGSQTTSILDNDTFSVTNAVADDDDVNENTDSDAGNNAVYTGTINNVAVDVALRIDDTDPDPSAFTSNGLPITYSWDAGSKTLTGSTSAGDVFKLTLNNTNDGYSFIQLAAIDHLPTVQGEADTAVALPFTLIAEGTGQTASFTVNVSDDAPVAGDLSITTDNDGSYDSGWQTLTTATISNDITSVEWNTANLGAIDPDTGEVRALTVDGYTVQYEDNGSGSLIGYIETVDGSGSTVRTDVLSVSIDPTNVNADMNPQYRFELFENVGRLGFVDSDDSQGTIINGGNTGQLDLGFGSYLIDSMTASSDANGTDASVNTRQGFIGVDGNWFNDNDNLVMDFQDVDGNPGQVRGINLTVEGSGNSATDVYAVYWTVTAGVDLAGTLVTYSGVFYGSGNSDKDFGGSTQTDFNFDIPLLEGAIYFTDMEVSAPELTTYPVDPASGEYLNGSYYFDNGNLIDSATGQVVTYNDGSLPSNHDNAYRIAFSGVSSNNYQEGIDFSADYTLVDADGDRSTGTVDLSLEPSSAPRIADSSIRVSEEGLVNGIADNTDGTGNTAPVPSDTTDNASVNGTLHITDYDSSSFDISLSGPAGISSDGEAVEWHYDQATGVLTGFTNSAGQAFSDVPASDYVLTIALDPVVSNGGNHSIGYTLDLLAPVDHPVNSIEDVLTAQFTVSVTDESANTTTANLTVGIEDDKPISGDISDTIIVPETKANVMLVLDFSGSMRGAELTQMKASVIEMLEAYENTGQVAVQIVSFSSGATTRNDGGWISASDAISYISGLTDSNMGGLTDYDAALAQAQLAFAESTGKIAQGNNISYFLSDGQPTDDNGTGSDGIVGAEITAWENFVTSNDIDSYAVGFAGANINALEPIAYNGVDGQERPALDATAQGSDLTELLLETVVEPSAGNLFGSLASGGFGADGDGHVTSIQVTIPDGASTKVVNFSYDGNTLTHNGAAGDNITIAGSSFIVETSNGGLLNVDMNNGNYTYTPDATLTGAITDTFVFSLRDNDGDISTGNVDLNVIRGGTPFIIQPDTVSVSEEGLANAIVDAIGNPDTTNSDKASGSISFIDADSQLADLSVSLSGPSGITSGGEAVTWTWNSANQTLTGSTASITSVMVITLSAVSAGSSAGNYSVNYSVDLNAPIDHSDTSQEEARDLDFGVVISDESGSSSSTLTVSVEDDSPVATATQANVFVPVDVISINDLQAGWTNPVFDNGTGQRVLTNTDSDSYTDSMSWGTPASGSGQSGYALVDNTQYTSGTGDEVVAGELINLGTFTHNNWPINSGSSTLDQVTLTMTMDVVINGVSTSVTFGVLLDHTETPNDGADPRDIISLPATSQVVTVAGQEYTISIEGFRDPNNPTQAVTTIYTDENAANNFVVYGSIVSTDPLPQVSGTVLSQEGADQGGQIVWGDTSSPYGTLTTDSDGNYSFQVNRDTKDGMSVDEVIVAQFNYSVVDADGDTSTAILSINIGGYGSIDGSTGNDILEATSSNDILTGDDGVDLFVWTQSDLGTAAAPDADVVVDFNTAEGDVLDLSDVLVDPDYSIGAVESDGHLQLQITNSTSDVVQTVDLQSLSVATDADAVAMLNDLLTNNHIDDGN</sequence>
<dbReference type="Pfam" id="PF00092">
    <property type="entry name" value="VWA"/>
    <property type="match status" value="1"/>
</dbReference>
<dbReference type="InterPro" id="IPR019960">
    <property type="entry name" value="T1SS_VCA0849"/>
</dbReference>
<dbReference type="RefSeq" id="WP_007022407.1">
    <property type="nucleotide sequence ID" value="NZ_CH724127.1"/>
</dbReference>
<dbReference type="NCBIfam" id="TIGR03661">
    <property type="entry name" value="T1SS_VCA0849"/>
    <property type="match status" value="1"/>
</dbReference>
<dbReference type="Pfam" id="PF17963">
    <property type="entry name" value="Big_9"/>
    <property type="match status" value="1"/>
</dbReference>
<dbReference type="NCBIfam" id="NF038131">
    <property type="entry name" value="choice_anch_K"/>
    <property type="match status" value="1"/>
</dbReference>
<feature type="region of interest" description="Disordered" evidence="1">
    <location>
        <begin position="1492"/>
        <end position="1517"/>
    </location>
</feature>
<evidence type="ECO:0000313" key="4">
    <source>
        <dbReference type="Proteomes" id="UP000002171"/>
    </source>
</evidence>
<feature type="region of interest" description="Disordered" evidence="1">
    <location>
        <begin position="400"/>
        <end position="419"/>
    </location>
</feature>
<reference evidence="3 4" key="1">
    <citation type="submission" date="2006-02" db="EMBL/GenBank/DDBJ databases">
        <authorList>
            <person name="Pinhassi J."/>
            <person name="Pedros-Alio C."/>
            <person name="Ferriera S."/>
            <person name="Johnson J."/>
            <person name="Kravitz S."/>
            <person name="Halpern A."/>
            <person name="Remington K."/>
            <person name="Beeson K."/>
            <person name="Tran B."/>
            <person name="Rogers Y.-H."/>
            <person name="Friedman R."/>
            <person name="Venter J.C."/>
        </authorList>
    </citation>
    <scope>NUCLEOTIDE SEQUENCE [LARGE SCALE GENOMIC DNA]</scope>
    <source>
        <strain evidence="3 4">MED92</strain>
    </source>
</reference>
<feature type="region of interest" description="Disordered" evidence="1">
    <location>
        <begin position="672"/>
        <end position="692"/>
    </location>
</feature>
<proteinExistence type="predicted"/>
<dbReference type="Pfam" id="PF20579">
    <property type="entry name" value="LapA"/>
    <property type="match status" value="1"/>
</dbReference>
<organism evidence="3 4">
    <name type="scientific">Neptuniibacter caesariensis</name>
    <dbReference type="NCBI Taxonomy" id="207954"/>
    <lineage>
        <taxon>Bacteria</taxon>
        <taxon>Pseudomonadati</taxon>
        <taxon>Pseudomonadota</taxon>
        <taxon>Gammaproteobacteria</taxon>
        <taxon>Oceanospirillales</taxon>
        <taxon>Oceanospirillaceae</taxon>
        <taxon>Neptuniibacter</taxon>
    </lineage>
</organism>
<feature type="compositionally biased region" description="Polar residues" evidence="1">
    <location>
        <begin position="1497"/>
        <end position="1517"/>
    </location>
</feature>
<feature type="compositionally biased region" description="Polar residues" evidence="1">
    <location>
        <begin position="537"/>
        <end position="550"/>
    </location>
</feature>
<dbReference type="Gene3D" id="3.40.50.410">
    <property type="entry name" value="von Willebrand factor, type A domain"/>
    <property type="match status" value="1"/>
</dbReference>
<feature type="domain" description="VWFA" evidence="2">
    <location>
        <begin position="1662"/>
        <end position="1850"/>
    </location>
</feature>
<dbReference type="OrthoDB" id="220114at2"/>
<dbReference type="InterPro" id="IPR046779">
    <property type="entry name" value="LapA_adhesin_dom"/>
</dbReference>
<name>A0A7U8C6R2_NEPCE</name>
<dbReference type="SUPFAM" id="SSF53300">
    <property type="entry name" value="vWA-like"/>
    <property type="match status" value="1"/>
</dbReference>
<dbReference type="InterPro" id="IPR036465">
    <property type="entry name" value="vWFA_dom_sf"/>
</dbReference>
<dbReference type="SUPFAM" id="SSF141072">
    <property type="entry name" value="CalX-like"/>
    <property type="match status" value="1"/>
</dbReference>
<dbReference type="Gene3D" id="2.60.40.2030">
    <property type="match status" value="1"/>
</dbReference>
<dbReference type="CDD" id="cd00198">
    <property type="entry name" value="vWFA"/>
    <property type="match status" value="1"/>
</dbReference>
<accession>A0A7U8C6R2</accession>
<dbReference type="NCBIfam" id="NF033682">
    <property type="entry name" value="retention_LapA"/>
    <property type="match status" value="1"/>
</dbReference>
<dbReference type="Proteomes" id="UP000002171">
    <property type="component" value="Unassembled WGS sequence"/>
</dbReference>
<feature type="compositionally biased region" description="Polar residues" evidence="1">
    <location>
        <begin position="673"/>
        <end position="683"/>
    </location>
</feature>
<evidence type="ECO:0000313" key="3">
    <source>
        <dbReference type="EMBL" id="EAR60921.1"/>
    </source>
</evidence>
<dbReference type="InterPro" id="IPR047777">
    <property type="entry name" value="LapA-like_RM"/>
</dbReference>
<dbReference type="EMBL" id="AAOW01000012">
    <property type="protein sequence ID" value="EAR60921.1"/>
    <property type="molecule type" value="Genomic_DNA"/>
</dbReference>
<dbReference type="SMART" id="SM00327">
    <property type="entry name" value="VWA"/>
    <property type="match status" value="1"/>
</dbReference>
<comment type="caution">
    <text evidence="3">The sequence shown here is derived from an EMBL/GenBank/DDBJ whole genome shotgun (WGS) entry which is preliminary data.</text>
</comment>
<feature type="compositionally biased region" description="Polar residues" evidence="1">
    <location>
        <begin position="401"/>
        <end position="411"/>
    </location>
</feature>
<feature type="region of interest" description="Disordered" evidence="1">
    <location>
        <begin position="99"/>
        <end position="153"/>
    </location>
</feature>
<evidence type="ECO:0000256" key="1">
    <source>
        <dbReference type="SAM" id="MobiDB-lite"/>
    </source>
</evidence>
<evidence type="ECO:0000259" key="2">
    <source>
        <dbReference type="PROSITE" id="PS50234"/>
    </source>
</evidence>
<feature type="region of interest" description="Disordered" evidence="1">
    <location>
        <begin position="536"/>
        <end position="556"/>
    </location>
</feature>
<protein>
    <submittedName>
        <fullName evidence="3">Putative calcium-binding outer membrane-like protein</fullName>
    </submittedName>
</protein>
<dbReference type="InterPro" id="IPR038081">
    <property type="entry name" value="CalX-like_sf"/>
</dbReference>
<keyword evidence="4" id="KW-1185">Reference proteome</keyword>
<dbReference type="InterPro" id="IPR047995">
    <property type="entry name" value="Choice_anch_K"/>
</dbReference>
<dbReference type="PROSITE" id="PS50234">
    <property type="entry name" value="VWFA"/>
    <property type="match status" value="1"/>
</dbReference>
<gene>
    <name evidence="3" type="ORF">MED92_01941</name>
</gene>
<dbReference type="InterPro" id="IPR002035">
    <property type="entry name" value="VWF_A"/>
</dbReference>